<accession>A0A8J6I0T8</accession>
<dbReference type="Pfam" id="PF04657">
    <property type="entry name" value="DMT_YdcZ"/>
    <property type="match status" value="1"/>
</dbReference>
<dbReference type="Proteomes" id="UP000657177">
    <property type="component" value="Unassembled WGS sequence"/>
</dbReference>
<dbReference type="AlphaFoldDB" id="A0A8J6I0T8"/>
<feature type="transmembrane region" description="Helical" evidence="1">
    <location>
        <begin position="7"/>
        <end position="26"/>
    </location>
</feature>
<feature type="transmembrane region" description="Helical" evidence="1">
    <location>
        <begin position="38"/>
        <end position="58"/>
    </location>
</feature>
<organism evidence="2 3">
    <name type="scientific">Capillibacterium thermochitinicola</name>
    <dbReference type="NCBI Taxonomy" id="2699427"/>
    <lineage>
        <taxon>Bacteria</taxon>
        <taxon>Bacillati</taxon>
        <taxon>Bacillota</taxon>
        <taxon>Capillibacterium</taxon>
    </lineage>
</organism>
<keyword evidence="1" id="KW-1133">Transmembrane helix</keyword>
<evidence type="ECO:0000313" key="2">
    <source>
        <dbReference type="EMBL" id="MBA2133183.1"/>
    </source>
</evidence>
<dbReference type="EMBL" id="JAAKDE010000012">
    <property type="protein sequence ID" value="MBA2133183.1"/>
    <property type="molecule type" value="Genomic_DNA"/>
</dbReference>
<proteinExistence type="predicted"/>
<evidence type="ECO:0000313" key="3">
    <source>
        <dbReference type="Proteomes" id="UP000657177"/>
    </source>
</evidence>
<keyword evidence="3" id="KW-1185">Reference proteome</keyword>
<protein>
    <submittedName>
        <fullName evidence="2">DMT family transporter</fullName>
    </submittedName>
</protein>
<sequence length="60" mass="6450">MAISRIGAGNATTGIIFFQLLTAYLIDHFGLFNQDTVPLTVGKVIGILLMVGGAFLLLRR</sequence>
<evidence type="ECO:0000256" key="1">
    <source>
        <dbReference type="SAM" id="Phobius"/>
    </source>
</evidence>
<dbReference type="InterPro" id="IPR006750">
    <property type="entry name" value="YdcZ"/>
</dbReference>
<name>A0A8J6I0T8_9FIRM</name>
<reference evidence="2" key="1">
    <citation type="submission" date="2020-06" db="EMBL/GenBank/DDBJ databases">
        <title>Novel chitinolytic bacterium.</title>
        <authorList>
            <person name="Ungkulpasvich U."/>
            <person name="Kosugi A."/>
            <person name="Uke A."/>
        </authorList>
    </citation>
    <scope>NUCLEOTIDE SEQUENCE</scope>
    <source>
        <strain evidence="2">UUS1-1</strain>
    </source>
</reference>
<keyword evidence="1" id="KW-0812">Transmembrane</keyword>
<gene>
    <name evidence="2" type="ORF">G5B42_06460</name>
</gene>
<keyword evidence="1" id="KW-0472">Membrane</keyword>
<comment type="caution">
    <text evidence="2">The sequence shown here is derived from an EMBL/GenBank/DDBJ whole genome shotgun (WGS) entry which is preliminary data.</text>
</comment>